<evidence type="ECO:0000259" key="1">
    <source>
        <dbReference type="Pfam" id="PF13529"/>
    </source>
</evidence>
<evidence type="ECO:0000313" key="3">
    <source>
        <dbReference type="Proteomes" id="UP000515981"/>
    </source>
</evidence>
<dbReference type="Gene3D" id="3.90.70.10">
    <property type="entry name" value="Cysteine proteinases"/>
    <property type="match status" value="1"/>
</dbReference>
<dbReference type="Proteomes" id="UP000515981">
    <property type="component" value="Chromosome"/>
</dbReference>
<keyword evidence="3" id="KW-1185">Reference proteome</keyword>
<dbReference type="RefSeq" id="WP_249326395.1">
    <property type="nucleotide sequence ID" value="NZ_CP060633.1"/>
</dbReference>
<feature type="domain" description="Peptidase C39-like" evidence="1">
    <location>
        <begin position="154"/>
        <end position="286"/>
    </location>
</feature>
<evidence type="ECO:0000313" key="2">
    <source>
        <dbReference type="EMBL" id="QNM02887.1"/>
    </source>
</evidence>
<dbReference type="AlphaFoldDB" id="A0A7G9FWF5"/>
<dbReference type="Pfam" id="PF13529">
    <property type="entry name" value="Peptidase_C39_2"/>
    <property type="match status" value="1"/>
</dbReference>
<name>A0A7G9FWF5_9FIRM</name>
<reference evidence="2 3" key="1">
    <citation type="submission" date="2020-08" db="EMBL/GenBank/DDBJ databases">
        <authorList>
            <person name="Liu C."/>
            <person name="Sun Q."/>
        </authorList>
    </citation>
    <scope>NUCLEOTIDE SEQUENCE [LARGE SCALE GENOMIC DNA]</scope>
    <source>
        <strain evidence="2 3">NSJ-8</strain>
    </source>
</reference>
<proteinExistence type="predicted"/>
<accession>A0A7G9FWF5</accession>
<protein>
    <submittedName>
        <fullName evidence="2">C39 family peptidase</fullName>
    </submittedName>
</protein>
<organism evidence="2 3">
    <name type="scientific">Simiaoa sunii</name>
    <dbReference type="NCBI Taxonomy" id="2763672"/>
    <lineage>
        <taxon>Bacteria</taxon>
        <taxon>Bacillati</taxon>
        <taxon>Bacillota</taxon>
        <taxon>Clostridia</taxon>
        <taxon>Lachnospirales</taxon>
        <taxon>Lachnospiraceae</taxon>
        <taxon>Simiaoa</taxon>
    </lineage>
</organism>
<dbReference type="KEGG" id="ssun:H9Q77_01575"/>
<sequence length="315" mass="35727">MNTNAAHQIPVHRQRRRISRQEMLRRKRAIRRRKRIARFFRISVAVLLLLTAVSFWQDYGGEILPTVNHLYYQLTARYDLPVSKYDFAALQEENETTFAESLSSVDADAENIIEALSELVKNNAEAADFVADYPNRQNYLGQSIDLTHDVIIGQVPLFLQWDKRWGYVSFGDSIIGLSGCGPTCLSMAYVYFTRDLNGTPREMASYCEKNGYYTESGTSWSLWTDGLSALGLSGEELSLSENSMKKALDQGKLIVCSMRPGDFTTSGHYILLFDYDDTGFCVKDPNRVSNSSHTWDYVTLSPQIKNLWAISPTGF</sequence>
<dbReference type="InterPro" id="IPR039564">
    <property type="entry name" value="Peptidase_C39-like"/>
</dbReference>
<gene>
    <name evidence="2" type="ORF">H9Q77_01575</name>
</gene>
<dbReference type="EMBL" id="CP060633">
    <property type="protein sequence ID" value="QNM02887.1"/>
    <property type="molecule type" value="Genomic_DNA"/>
</dbReference>